<keyword evidence="3 6" id="KW-1133">Transmembrane helix</keyword>
<evidence type="ECO:0000256" key="6">
    <source>
        <dbReference type="SAM" id="Phobius"/>
    </source>
</evidence>
<feature type="compositionally biased region" description="Low complexity" evidence="5">
    <location>
        <begin position="1"/>
        <end position="14"/>
    </location>
</feature>
<evidence type="ECO:0000256" key="3">
    <source>
        <dbReference type="ARBA" id="ARBA00022989"/>
    </source>
</evidence>
<name>A0AB74UW69_9GAMM</name>
<gene>
    <name evidence="7" type="ORF">ACFYG5_04775</name>
</gene>
<evidence type="ECO:0000256" key="4">
    <source>
        <dbReference type="ARBA" id="ARBA00023136"/>
    </source>
</evidence>
<dbReference type="InterPro" id="IPR007343">
    <property type="entry name" value="Uncharacterised_pept_Zn_put"/>
</dbReference>
<proteinExistence type="predicted"/>
<dbReference type="PANTHER" id="PTHR30168">
    <property type="entry name" value="PUTATIVE MEMBRANE PROTEIN YPFJ"/>
    <property type="match status" value="1"/>
</dbReference>
<keyword evidence="2 6" id="KW-0812">Transmembrane</keyword>
<keyword evidence="4 6" id="KW-0472">Membrane</keyword>
<accession>A0AB74UW69</accession>
<evidence type="ECO:0000256" key="2">
    <source>
        <dbReference type="ARBA" id="ARBA00022692"/>
    </source>
</evidence>
<reference evidence="7" key="1">
    <citation type="submission" date="2024-10" db="EMBL/GenBank/DDBJ databases">
        <authorList>
            <person name="Lesea H.P."/>
            <person name="Kuehl J.V."/>
            <person name="Chandonia J.-M."/>
        </authorList>
    </citation>
    <scope>NUCLEOTIDE SEQUENCE</scope>
    <source>
        <strain evidence="7">FW102-FHT14D07</strain>
    </source>
</reference>
<dbReference type="RefSeq" id="WP_395119245.1">
    <property type="nucleotide sequence ID" value="NZ_CP170721.1"/>
</dbReference>
<sequence>MDWRKGGSSSNVEIGGNGGGRRFGGGGGRMGIGGLIVLAILGWVFFKNPMALLDQGGSASYAPSSDTPAQVDPEQQAFVSAILHSTEQTWGEIFQASGMTYVEPKLHLFSGGVSTGCGGATSAVGPFYCPADQKVYLDLAFFQQLQDELHSSGDFARAYVIAHEVGHHVQKLTGVFDKVDEARRRGAPMDGADGLSVRQELQADCYAGVWANHSQRELNWLQPGDIEEALNAASHIGDDALQQQSQGRVRPDTFTHGTSAQRVKWFKTGFGSGDVSQCNTFAGEP</sequence>
<feature type="region of interest" description="Disordered" evidence="5">
    <location>
        <begin position="1"/>
        <end position="20"/>
    </location>
</feature>
<dbReference type="Pfam" id="PF04228">
    <property type="entry name" value="Zn_peptidase"/>
    <property type="match status" value="1"/>
</dbReference>
<evidence type="ECO:0000256" key="1">
    <source>
        <dbReference type="ARBA" id="ARBA00004167"/>
    </source>
</evidence>
<protein>
    <submittedName>
        <fullName evidence="7">Neutral zinc metallopeptidase</fullName>
    </submittedName>
</protein>
<dbReference type="EMBL" id="CP170721">
    <property type="protein sequence ID" value="XIA19464.1"/>
    <property type="molecule type" value="Genomic_DNA"/>
</dbReference>
<comment type="subcellular location">
    <subcellularLocation>
        <location evidence="1">Membrane</location>
        <topology evidence="1">Single-pass membrane protein</topology>
    </subcellularLocation>
</comment>
<feature type="transmembrane region" description="Helical" evidence="6">
    <location>
        <begin position="27"/>
        <end position="46"/>
    </location>
</feature>
<dbReference type="GO" id="GO:0016020">
    <property type="term" value="C:membrane"/>
    <property type="evidence" value="ECO:0007669"/>
    <property type="project" value="UniProtKB-SubCell"/>
</dbReference>
<organism evidence="7">
    <name type="scientific">Rhodanobacter sp. FW102-FHT14D07</name>
    <dbReference type="NCBI Taxonomy" id="3351462"/>
    <lineage>
        <taxon>Bacteria</taxon>
        <taxon>Pseudomonadati</taxon>
        <taxon>Pseudomonadota</taxon>
        <taxon>Gammaproteobacteria</taxon>
        <taxon>Lysobacterales</taxon>
        <taxon>Rhodanobacteraceae</taxon>
        <taxon>Rhodanobacter</taxon>
    </lineage>
</organism>
<dbReference type="PANTHER" id="PTHR30168:SF0">
    <property type="entry name" value="INNER MEMBRANE PROTEIN"/>
    <property type="match status" value="1"/>
</dbReference>
<evidence type="ECO:0000313" key="7">
    <source>
        <dbReference type="EMBL" id="XIA19464.1"/>
    </source>
</evidence>
<dbReference type="AlphaFoldDB" id="A0AB74UW69"/>
<evidence type="ECO:0000256" key="5">
    <source>
        <dbReference type="SAM" id="MobiDB-lite"/>
    </source>
</evidence>